<dbReference type="Gene3D" id="3.40.50.720">
    <property type="entry name" value="NAD(P)-binding Rossmann-like Domain"/>
    <property type="match status" value="1"/>
</dbReference>
<evidence type="ECO:0000313" key="3">
    <source>
        <dbReference type="EMBL" id="TDG01968.1"/>
    </source>
</evidence>
<organism evidence="3 4">
    <name type="scientific">Paraburkholderia guartelaensis</name>
    <dbReference type="NCBI Taxonomy" id="2546446"/>
    <lineage>
        <taxon>Bacteria</taxon>
        <taxon>Pseudomonadati</taxon>
        <taxon>Pseudomonadota</taxon>
        <taxon>Betaproteobacteria</taxon>
        <taxon>Burkholderiales</taxon>
        <taxon>Burkholderiaceae</taxon>
        <taxon>Paraburkholderia</taxon>
    </lineage>
</organism>
<dbReference type="GO" id="GO:0016616">
    <property type="term" value="F:oxidoreductase activity, acting on the CH-OH group of donors, NAD or NADP as acceptor"/>
    <property type="evidence" value="ECO:0007669"/>
    <property type="project" value="TreeGrafter"/>
</dbReference>
<gene>
    <name evidence="3" type="ORF">E1N52_42260</name>
</gene>
<dbReference type="AlphaFoldDB" id="A0A4R5L2J6"/>
<dbReference type="InterPro" id="IPR050988">
    <property type="entry name" value="Mannitol_DH/Oxidoreductase"/>
</dbReference>
<sequence>MINISTKQQLLSNATLGQLDDRVAVPAYDRNRLTAGIAHIGVGNFHRAHQALYADRCLHLPGHEAWAICGIGLGSGTSALAKVRALHAQDCLYTVTEFDSDGSGSTRVIGAMIDYLHAPADPEAVLRELAGPAIRIVSLTITEGGYNFDEATGEFKLHEPDVAHDLAGAPPRTAVGFIVGALRRRREANVPAFTVMSCDNLRQSGNTVRRAVLSFAQAVDPGLAGWIADNAAFPNGMVDRIAPQVAIMSGVDASTEAA</sequence>
<dbReference type="Proteomes" id="UP000295606">
    <property type="component" value="Unassembled WGS sequence"/>
</dbReference>
<dbReference type="InterPro" id="IPR000669">
    <property type="entry name" value="Mannitol_DH"/>
</dbReference>
<dbReference type="SUPFAM" id="SSF51735">
    <property type="entry name" value="NAD(P)-binding Rossmann-fold domains"/>
    <property type="match status" value="1"/>
</dbReference>
<dbReference type="InterPro" id="IPR013131">
    <property type="entry name" value="Mannitol_DH_N"/>
</dbReference>
<dbReference type="InterPro" id="IPR036291">
    <property type="entry name" value="NAD(P)-bd_dom_sf"/>
</dbReference>
<dbReference type="OrthoDB" id="271711at2"/>
<dbReference type="PANTHER" id="PTHR43362:SF1">
    <property type="entry name" value="MANNITOL DEHYDROGENASE 2-RELATED"/>
    <property type="match status" value="1"/>
</dbReference>
<proteinExistence type="predicted"/>
<dbReference type="EMBL" id="SMOD01000088">
    <property type="protein sequence ID" value="TDG01968.1"/>
    <property type="molecule type" value="Genomic_DNA"/>
</dbReference>
<protein>
    <submittedName>
        <fullName evidence="3">Mannitol dehydrogenase family protein</fullName>
    </submittedName>
</protein>
<evidence type="ECO:0000313" key="4">
    <source>
        <dbReference type="Proteomes" id="UP000295606"/>
    </source>
</evidence>
<evidence type="ECO:0000259" key="2">
    <source>
        <dbReference type="Pfam" id="PF01232"/>
    </source>
</evidence>
<reference evidence="3 4" key="1">
    <citation type="submission" date="2019-03" db="EMBL/GenBank/DDBJ databases">
        <title>Paraburkholderia sp. isolated from native Mimosa gymnas in Guartela State Park, Brazil.</title>
        <authorList>
            <person name="Paulitsch F."/>
            <person name="Hungria M."/>
            <person name="Delamuta J.R.M."/>
            <person name="Ribeiro R.A."/>
            <person name="Dall'Agnol R."/>
            <person name="Silva J.S.B."/>
        </authorList>
    </citation>
    <scope>NUCLEOTIDE SEQUENCE [LARGE SCALE GENOMIC DNA]</scope>
    <source>
        <strain evidence="3 4">CNPSo 3008</strain>
    </source>
</reference>
<dbReference type="Pfam" id="PF01232">
    <property type="entry name" value="Mannitol_dh"/>
    <property type="match status" value="1"/>
</dbReference>
<keyword evidence="1" id="KW-0560">Oxidoreductase</keyword>
<dbReference type="PRINTS" id="PR00084">
    <property type="entry name" value="MTLDHDRGNASE"/>
</dbReference>
<feature type="domain" description="Mannitol dehydrogenase N-terminal" evidence="2">
    <location>
        <begin position="36"/>
        <end position="246"/>
    </location>
</feature>
<accession>A0A4R5L2J6</accession>
<name>A0A4R5L2J6_9BURK</name>
<evidence type="ECO:0000256" key="1">
    <source>
        <dbReference type="ARBA" id="ARBA00023002"/>
    </source>
</evidence>
<comment type="caution">
    <text evidence="3">The sequence shown here is derived from an EMBL/GenBank/DDBJ whole genome shotgun (WGS) entry which is preliminary data.</text>
</comment>
<dbReference type="PANTHER" id="PTHR43362">
    <property type="entry name" value="MANNITOL DEHYDROGENASE DSF1-RELATED"/>
    <property type="match status" value="1"/>
</dbReference>